<reference evidence="2" key="1">
    <citation type="submission" date="2023-04" db="EMBL/GenBank/DDBJ databases">
        <title>Black Yeasts Isolated from many extreme environments.</title>
        <authorList>
            <person name="Coleine C."/>
            <person name="Stajich J.E."/>
            <person name="Selbmann L."/>
        </authorList>
    </citation>
    <scope>NUCLEOTIDE SEQUENCE</scope>
    <source>
        <strain evidence="2">CCFEE 5312</strain>
    </source>
</reference>
<gene>
    <name evidence="2" type="ORF">LTR09_004305</name>
</gene>
<dbReference type="Proteomes" id="UP001271007">
    <property type="component" value="Unassembled WGS sequence"/>
</dbReference>
<name>A0AAJ0DQC1_9PEZI</name>
<organism evidence="2 3">
    <name type="scientific">Extremus antarcticus</name>
    <dbReference type="NCBI Taxonomy" id="702011"/>
    <lineage>
        <taxon>Eukaryota</taxon>
        <taxon>Fungi</taxon>
        <taxon>Dikarya</taxon>
        <taxon>Ascomycota</taxon>
        <taxon>Pezizomycotina</taxon>
        <taxon>Dothideomycetes</taxon>
        <taxon>Dothideomycetidae</taxon>
        <taxon>Mycosphaerellales</taxon>
        <taxon>Extremaceae</taxon>
        <taxon>Extremus</taxon>
    </lineage>
</organism>
<keyword evidence="3" id="KW-1185">Reference proteome</keyword>
<feature type="compositionally biased region" description="Polar residues" evidence="1">
    <location>
        <begin position="24"/>
        <end position="34"/>
    </location>
</feature>
<comment type="caution">
    <text evidence="2">The sequence shown here is derived from an EMBL/GenBank/DDBJ whole genome shotgun (WGS) entry which is preliminary data.</text>
</comment>
<evidence type="ECO:0000313" key="3">
    <source>
        <dbReference type="Proteomes" id="UP001271007"/>
    </source>
</evidence>
<dbReference type="AlphaFoldDB" id="A0AAJ0DQC1"/>
<evidence type="ECO:0000256" key="1">
    <source>
        <dbReference type="SAM" id="MobiDB-lite"/>
    </source>
</evidence>
<feature type="region of interest" description="Disordered" evidence="1">
    <location>
        <begin position="594"/>
        <end position="616"/>
    </location>
</feature>
<sequence length="672" mass="73922">MVLIVLSITQRQLGRPAQKRNRAEPTSTQPTGQPDSEEQTTLEFEDDVSHDVGDFLLSQQGTDTDAIFDSKPTRSEMIEASFSPFNLLPALLARDKQFASAIGSQPLVGGSVIEMIDETTMALLDQHLMWHRLYYPDIPSLTALRTEVKSLERGRSERPSALFLLTLLCDLALDVPSVRLASHRILQPAVRALLFHTGQQVLVTLSRTDWTILALVLAAQYRPLVFTSSQTAAAPAIRAVSYCLLAKQVCVELGYDTAAGRLTEALHGFETDNELLKKLMYQCLHWIRLSIAHDMVSNMLVHRAFQFRNAVASTYESVEALTTASVLGRLPHELLLPYNSTCGLCQMLLSLSELSEVWKDLGKLGDLIDSHKAHTVREKESIQNAIDVQQCSPELGHAIMHLSGADLDIYHHGVKGCALFFAVMSGAHAASSQLHVQPDQAMGITNDIIQQLLAHEADDPNRPSHRKFLEKYGHTRIDELELDLANCVTTVDTLTLNGIPFVGPLREWTGMMIYTTKDIVEQQAARLKGWGGLHDRIDVQMILFLQLARSLEAMSATAGTPEALSKGCILTATAKLIRSLHRVLQGFKKTAMMNQRRTTSISGSSKQGVTPGSGTTAITTEVLPTASASNVGGGDFLSEDLFANWENWPQSDPSDFSDLFGDAFGWEPQEGL</sequence>
<dbReference type="EMBL" id="JAWDJX010000011">
    <property type="protein sequence ID" value="KAK3054576.1"/>
    <property type="molecule type" value="Genomic_DNA"/>
</dbReference>
<evidence type="ECO:0000313" key="2">
    <source>
        <dbReference type="EMBL" id="KAK3054576.1"/>
    </source>
</evidence>
<accession>A0AAJ0DQC1</accession>
<protein>
    <submittedName>
        <fullName evidence="2">Uncharacterized protein</fullName>
    </submittedName>
</protein>
<feature type="region of interest" description="Disordered" evidence="1">
    <location>
        <begin position="14"/>
        <end position="42"/>
    </location>
</feature>
<proteinExistence type="predicted"/>